<evidence type="ECO:0000256" key="1">
    <source>
        <dbReference type="SAM" id="MobiDB-lite"/>
    </source>
</evidence>
<accession>A0ABQ8RWH0</accession>
<organism evidence="2 3">
    <name type="scientific">Periplaneta americana</name>
    <name type="common">American cockroach</name>
    <name type="synonym">Blatta americana</name>
    <dbReference type="NCBI Taxonomy" id="6978"/>
    <lineage>
        <taxon>Eukaryota</taxon>
        <taxon>Metazoa</taxon>
        <taxon>Ecdysozoa</taxon>
        <taxon>Arthropoda</taxon>
        <taxon>Hexapoda</taxon>
        <taxon>Insecta</taxon>
        <taxon>Pterygota</taxon>
        <taxon>Neoptera</taxon>
        <taxon>Polyneoptera</taxon>
        <taxon>Dictyoptera</taxon>
        <taxon>Blattodea</taxon>
        <taxon>Blattoidea</taxon>
        <taxon>Blattidae</taxon>
        <taxon>Blattinae</taxon>
        <taxon>Periplaneta</taxon>
    </lineage>
</organism>
<comment type="caution">
    <text evidence="2">The sequence shown here is derived from an EMBL/GenBank/DDBJ whole genome shotgun (WGS) entry which is preliminary data.</text>
</comment>
<evidence type="ECO:0000313" key="2">
    <source>
        <dbReference type="EMBL" id="KAJ4425895.1"/>
    </source>
</evidence>
<name>A0ABQ8RWH0_PERAM</name>
<keyword evidence="3" id="KW-1185">Reference proteome</keyword>
<protein>
    <submittedName>
        <fullName evidence="2">Uncharacterized protein</fullName>
    </submittedName>
</protein>
<dbReference type="EMBL" id="JAJSOF020000041">
    <property type="protein sequence ID" value="KAJ4425895.1"/>
    <property type="molecule type" value="Genomic_DNA"/>
</dbReference>
<evidence type="ECO:0000313" key="3">
    <source>
        <dbReference type="Proteomes" id="UP001148838"/>
    </source>
</evidence>
<proteinExistence type="predicted"/>
<reference evidence="2 3" key="1">
    <citation type="journal article" date="2022" name="Allergy">
        <title>Genome assembly and annotation of Periplaneta americana reveal a comprehensive cockroach allergen profile.</title>
        <authorList>
            <person name="Wang L."/>
            <person name="Xiong Q."/>
            <person name="Saelim N."/>
            <person name="Wang L."/>
            <person name="Nong W."/>
            <person name="Wan A.T."/>
            <person name="Shi M."/>
            <person name="Liu X."/>
            <person name="Cao Q."/>
            <person name="Hui J.H.L."/>
            <person name="Sookrung N."/>
            <person name="Leung T.F."/>
            <person name="Tungtrongchitr A."/>
            <person name="Tsui S.K.W."/>
        </authorList>
    </citation>
    <scope>NUCLEOTIDE SEQUENCE [LARGE SCALE GENOMIC DNA]</scope>
    <source>
        <strain evidence="2">PWHHKU_190912</strain>
    </source>
</reference>
<dbReference type="Proteomes" id="UP001148838">
    <property type="component" value="Unassembled WGS sequence"/>
</dbReference>
<gene>
    <name evidence="2" type="ORF">ANN_27521</name>
</gene>
<sequence>MHIQSRCRIIYQAIVMDVIKMEPECDPLAIQTSGIADIEDKKPSSEEVFCGLDQVKEEVKLEVTAEENEILAERPHIDVSLTCKHDPKLQEYCICPQSMPQFDPEGIPNQAPKTNKPMILNGPTSRNREGSDQETFDPSTGEPYD</sequence>
<feature type="region of interest" description="Disordered" evidence="1">
    <location>
        <begin position="101"/>
        <end position="145"/>
    </location>
</feature>